<keyword evidence="3" id="KW-1185">Reference proteome</keyword>
<dbReference type="AlphaFoldDB" id="A0A803R991"/>
<protein>
    <submittedName>
        <fullName evidence="2">Uncharacterized protein</fullName>
    </submittedName>
</protein>
<dbReference type="Gramene" id="novel_model_6619_5bd9a17a.1.5bd9b13c">
    <property type="protein sequence ID" value="cds.novel_model_6619_5bd9a17a.1.5bd9b13c"/>
    <property type="gene ID" value="novel_gene_3491_5bd9a17a"/>
</dbReference>
<feature type="region of interest" description="Disordered" evidence="1">
    <location>
        <begin position="62"/>
        <end position="96"/>
    </location>
</feature>
<proteinExistence type="predicted"/>
<evidence type="ECO:0000313" key="3">
    <source>
        <dbReference type="Proteomes" id="UP000596661"/>
    </source>
</evidence>
<dbReference type="EMBL" id="UZAU01000783">
    <property type="status" value="NOT_ANNOTATED_CDS"/>
    <property type="molecule type" value="Genomic_DNA"/>
</dbReference>
<feature type="compositionally biased region" description="Basic and acidic residues" evidence="1">
    <location>
        <begin position="62"/>
        <end position="77"/>
    </location>
</feature>
<accession>A0A803R991</accession>
<reference evidence="3" key="1">
    <citation type="submission" date="2018-11" db="EMBL/GenBank/DDBJ databases">
        <authorList>
            <person name="Grassa J C."/>
        </authorList>
    </citation>
    <scope>NUCLEOTIDE SEQUENCE [LARGE SCALE GENOMIC DNA]</scope>
</reference>
<accession>A0A803R990</accession>
<sequence>MTTGRINQVALIRGRRKMQIIRSVHPTNVIRLNGKFECSKVTDPHTRVAFRIREIKQALEDRNDTINNEGHVRDTRTATRSPLQPLQPQRRKKATK</sequence>
<organism evidence="2 3">
    <name type="scientific">Cannabis sativa</name>
    <name type="common">Hemp</name>
    <name type="synonym">Marijuana</name>
    <dbReference type="NCBI Taxonomy" id="3483"/>
    <lineage>
        <taxon>Eukaryota</taxon>
        <taxon>Viridiplantae</taxon>
        <taxon>Streptophyta</taxon>
        <taxon>Embryophyta</taxon>
        <taxon>Tracheophyta</taxon>
        <taxon>Spermatophyta</taxon>
        <taxon>Magnoliopsida</taxon>
        <taxon>eudicotyledons</taxon>
        <taxon>Gunneridae</taxon>
        <taxon>Pentapetalae</taxon>
        <taxon>rosids</taxon>
        <taxon>fabids</taxon>
        <taxon>Rosales</taxon>
        <taxon>Cannabaceae</taxon>
        <taxon>Cannabis</taxon>
    </lineage>
</organism>
<feature type="compositionally biased region" description="Polar residues" evidence="1">
    <location>
        <begin position="78"/>
        <end position="87"/>
    </location>
</feature>
<evidence type="ECO:0000313" key="2">
    <source>
        <dbReference type="EnsemblPlants" id="cds.novel_model_6619_5bd9a17a.1.5bd9b13c"/>
    </source>
</evidence>
<dbReference type="Gramene" id="novel_model_6618_5bd9a17a.3.5bd9b13c">
    <property type="protein sequence ID" value="cds.novel_model_6618_5bd9a17a.3.5bd9b13c"/>
    <property type="gene ID" value="novel_gene_3491_5bd9a17a"/>
</dbReference>
<name>A0A803R991_CANSA</name>
<dbReference type="Proteomes" id="UP000596661">
    <property type="component" value="Unassembled WGS sequence"/>
</dbReference>
<dbReference type="EnsemblPlants" id="novel_model_6618_5bd9a17a.3.5bd9b13c">
    <property type="protein sequence ID" value="cds.novel_model_6618_5bd9a17a.3.5bd9b13c"/>
    <property type="gene ID" value="novel_gene_3491_5bd9a17a"/>
</dbReference>
<dbReference type="EnsemblPlants" id="novel_model_6619_5bd9a17a.1.5bd9b13c">
    <property type="protein sequence ID" value="cds.novel_model_6619_5bd9a17a.1.5bd9b13c"/>
    <property type="gene ID" value="novel_gene_3491_5bd9a17a"/>
</dbReference>
<evidence type="ECO:0000256" key="1">
    <source>
        <dbReference type="SAM" id="MobiDB-lite"/>
    </source>
</evidence>
<reference evidence="2" key="2">
    <citation type="submission" date="2021-03" db="UniProtKB">
        <authorList>
            <consortium name="EnsemblPlants"/>
        </authorList>
    </citation>
    <scope>IDENTIFICATION</scope>
</reference>